<dbReference type="Proteomes" id="UP000000305">
    <property type="component" value="Unassembled WGS sequence"/>
</dbReference>
<evidence type="ECO:0000313" key="2">
    <source>
        <dbReference type="Proteomes" id="UP000000305"/>
    </source>
</evidence>
<gene>
    <name evidence="1" type="ORF">DAPPUDRAFT_250360</name>
</gene>
<reference evidence="1 2" key="1">
    <citation type="journal article" date="2011" name="Science">
        <title>The ecoresponsive genome of Daphnia pulex.</title>
        <authorList>
            <person name="Colbourne J.K."/>
            <person name="Pfrender M.E."/>
            <person name="Gilbert D."/>
            <person name="Thomas W.K."/>
            <person name="Tucker A."/>
            <person name="Oakley T.H."/>
            <person name="Tokishita S."/>
            <person name="Aerts A."/>
            <person name="Arnold G.J."/>
            <person name="Basu M.K."/>
            <person name="Bauer D.J."/>
            <person name="Caceres C.E."/>
            <person name="Carmel L."/>
            <person name="Casola C."/>
            <person name="Choi J.H."/>
            <person name="Detter J.C."/>
            <person name="Dong Q."/>
            <person name="Dusheyko S."/>
            <person name="Eads B.D."/>
            <person name="Frohlich T."/>
            <person name="Geiler-Samerotte K.A."/>
            <person name="Gerlach D."/>
            <person name="Hatcher P."/>
            <person name="Jogdeo S."/>
            <person name="Krijgsveld J."/>
            <person name="Kriventseva E.V."/>
            <person name="Kultz D."/>
            <person name="Laforsch C."/>
            <person name="Lindquist E."/>
            <person name="Lopez J."/>
            <person name="Manak J.R."/>
            <person name="Muller J."/>
            <person name="Pangilinan J."/>
            <person name="Patwardhan R.P."/>
            <person name="Pitluck S."/>
            <person name="Pritham E.J."/>
            <person name="Rechtsteiner A."/>
            <person name="Rho M."/>
            <person name="Rogozin I.B."/>
            <person name="Sakarya O."/>
            <person name="Salamov A."/>
            <person name="Schaack S."/>
            <person name="Shapiro H."/>
            <person name="Shiga Y."/>
            <person name="Skalitzky C."/>
            <person name="Smith Z."/>
            <person name="Souvorov A."/>
            <person name="Sung W."/>
            <person name="Tang Z."/>
            <person name="Tsuchiya D."/>
            <person name="Tu H."/>
            <person name="Vos H."/>
            <person name="Wang M."/>
            <person name="Wolf Y.I."/>
            <person name="Yamagata H."/>
            <person name="Yamada T."/>
            <person name="Ye Y."/>
            <person name="Shaw J.R."/>
            <person name="Andrews J."/>
            <person name="Crease T.J."/>
            <person name="Tang H."/>
            <person name="Lucas S.M."/>
            <person name="Robertson H.M."/>
            <person name="Bork P."/>
            <person name="Koonin E.V."/>
            <person name="Zdobnov E.M."/>
            <person name="Grigoriev I.V."/>
            <person name="Lynch M."/>
            <person name="Boore J.L."/>
        </authorList>
    </citation>
    <scope>NUCLEOTIDE SEQUENCE [LARGE SCALE GENOMIC DNA]</scope>
</reference>
<keyword evidence="2" id="KW-1185">Reference proteome</keyword>
<dbReference type="KEGG" id="dpx:DAPPUDRAFT_250360"/>
<dbReference type="InParanoid" id="E9GYE2"/>
<name>E9GYE2_DAPPU</name>
<evidence type="ECO:0000313" key="1">
    <source>
        <dbReference type="EMBL" id="EFX75491.1"/>
    </source>
</evidence>
<dbReference type="EMBL" id="GL732575">
    <property type="protein sequence ID" value="EFX75491.1"/>
    <property type="molecule type" value="Genomic_DNA"/>
</dbReference>
<sequence>METEKRRSSSPFNIRPMSFIKITFRQLWRVNGRAREHGLYRYSYPDPERQFNSSSYGGLYGRTDDDKTYMAPKAGDCGGCSSPCTPKCVAEKGSRKMKALI</sequence>
<protein>
    <submittedName>
        <fullName evidence="1">Uncharacterized protein</fullName>
    </submittedName>
</protein>
<proteinExistence type="predicted"/>
<organism evidence="1 2">
    <name type="scientific">Daphnia pulex</name>
    <name type="common">Water flea</name>
    <dbReference type="NCBI Taxonomy" id="6669"/>
    <lineage>
        <taxon>Eukaryota</taxon>
        <taxon>Metazoa</taxon>
        <taxon>Ecdysozoa</taxon>
        <taxon>Arthropoda</taxon>
        <taxon>Crustacea</taxon>
        <taxon>Branchiopoda</taxon>
        <taxon>Diplostraca</taxon>
        <taxon>Cladocera</taxon>
        <taxon>Anomopoda</taxon>
        <taxon>Daphniidae</taxon>
        <taxon>Daphnia</taxon>
    </lineage>
</organism>
<accession>E9GYE2</accession>
<dbReference type="HOGENOM" id="CLU_2294461_0_0_1"/>
<dbReference type="AlphaFoldDB" id="E9GYE2"/>